<proteinExistence type="predicted"/>
<reference evidence="2" key="1">
    <citation type="journal article" date="2023" name="Mol. Phylogenet. Evol.">
        <title>Genome-scale phylogeny and comparative genomics of the fungal order Sordariales.</title>
        <authorList>
            <person name="Hensen N."/>
            <person name="Bonometti L."/>
            <person name="Westerberg I."/>
            <person name="Brannstrom I.O."/>
            <person name="Guillou S."/>
            <person name="Cros-Aarteil S."/>
            <person name="Calhoun S."/>
            <person name="Haridas S."/>
            <person name="Kuo A."/>
            <person name="Mondo S."/>
            <person name="Pangilinan J."/>
            <person name="Riley R."/>
            <person name="LaButti K."/>
            <person name="Andreopoulos B."/>
            <person name="Lipzen A."/>
            <person name="Chen C."/>
            <person name="Yan M."/>
            <person name="Daum C."/>
            <person name="Ng V."/>
            <person name="Clum A."/>
            <person name="Steindorff A."/>
            <person name="Ohm R.A."/>
            <person name="Martin F."/>
            <person name="Silar P."/>
            <person name="Natvig D.O."/>
            <person name="Lalanne C."/>
            <person name="Gautier V."/>
            <person name="Ament-Velasquez S.L."/>
            <person name="Kruys A."/>
            <person name="Hutchinson M.I."/>
            <person name="Powell A.J."/>
            <person name="Barry K."/>
            <person name="Miller A.N."/>
            <person name="Grigoriev I.V."/>
            <person name="Debuchy R."/>
            <person name="Gladieux P."/>
            <person name="Hiltunen Thoren M."/>
            <person name="Johannesson H."/>
        </authorList>
    </citation>
    <scope>NUCLEOTIDE SEQUENCE</scope>
    <source>
        <strain evidence="2">CBS 990.96</strain>
    </source>
</reference>
<organism evidence="2 3">
    <name type="scientific">Podospora fimiseda</name>
    <dbReference type="NCBI Taxonomy" id="252190"/>
    <lineage>
        <taxon>Eukaryota</taxon>
        <taxon>Fungi</taxon>
        <taxon>Dikarya</taxon>
        <taxon>Ascomycota</taxon>
        <taxon>Pezizomycotina</taxon>
        <taxon>Sordariomycetes</taxon>
        <taxon>Sordariomycetidae</taxon>
        <taxon>Sordariales</taxon>
        <taxon>Podosporaceae</taxon>
        <taxon>Podospora</taxon>
    </lineage>
</organism>
<dbReference type="InterPro" id="IPR012334">
    <property type="entry name" value="Pectin_lyas_fold"/>
</dbReference>
<feature type="region of interest" description="Disordered" evidence="1">
    <location>
        <begin position="38"/>
        <end position="74"/>
    </location>
</feature>
<evidence type="ECO:0000256" key="1">
    <source>
        <dbReference type="SAM" id="MobiDB-lite"/>
    </source>
</evidence>
<protein>
    <submittedName>
        <fullName evidence="2">Uncharacterized protein</fullName>
    </submittedName>
</protein>
<evidence type="ECO:0000313" key="3">
    <source>
        <dbReference type="Proteomes" id="UP001301958"/>
    </source>
</evidence>
<comment type="caution">
    <text evidence="2">The sequence shown here is derived from an EMBL/GenBank/DDBJ whole genome shotgun (WGS) entry which is preliminary data.</text>
</comment>
<sequence length="166" mass="18131">MAGVGIARMSVGNVGNSGMRRKVQAVAGFTFSSLAKVGTDSQNEEIRQNRDDIQRGSGSQKRHSSPRPNLRTSKSLNCSIGPDLFPGTSRFCMYFGPHNSSHAPMGSMTTPGVRWLLVADRMVDDPALDDPENMMEQTSIYVTHGLLIESVAPNWLYSTSFEHAVL</sequence>
<dbReference type="Gene3D" id="2.160.20.10">
    <property type="entry name" value="Single-stranded right-handed beta-helix, Pectin lyase-like"/>
    <property type="match status" value="1"/>
</dbReference>
<dbReference type="AlphaFoldDB" id="A0AAN6YNN8"/>
<dbReference type="Proteomes" id="UP001301958">
    <property type="component" value="Unassembled WGS sequence"/>
</dbReference>
<feature type="compositionally biased region" description="Basic and acidic residues" evidence="1">
    <location>
        <begin position="44"/>
        <end position="54"/>
    </location>
</feature>
<name>A0AAN6YNN8_9PEZI</name>
<reference evidence="2" key="2">
    <citation type="submission" date="2023-05" db="EMBL/GenBank/DDBJ databases">
        <authorList>
            <consortium name="Lawrence Berkeley National Laboratory"/>
            <person name="Steindorff A."/>
            <person name="Hensen N."/>
            <person name="Bonometti L."/>
            <person name="Westerberg I."/>
            <person name="Brannstrom I.O."/>
            <person name="Guillou S."/>
            <person name="Cros-Aarteil S."/>
            <person name="Calhoun S."/>
            <person name="Haridas S."/>
            <person name="Kuo A."/>
            <person name="Mondo S."/>
            <person name="Pangilinan J."/>
            <person name="Riley R."/>
            <person name="Labutti K."/>
            <person name="Andreopoulos B."/>
            <person name="Lipzen A."/>
            <person name="Chen C."/>
            <person name="Yanf M."/>
            <person name="Daum C."/>
            <person name="Ng V."/>
            <person name="Clum A."/>
            <person name="Ohm R."/>
            <person name="Martin F."/>
            <person name="Silar P."/>
            <person name="Natvig D."/>
            <person name="Lalanne C."/>
            <person name="Gautier V."/>
            <person name="Ament-Velasquez S.L."/>
            <person name="Kruys A."/>
            <person name="Hutchinson M.I."/>
            <person name="Powell A.J."/>
            <person name="Barry K."/>
            <person name="Miller A.N."/>
            <person name="Grigoriev I.V."/>
            <person name="Debuchy R."/>
            <person name="Gladieux P."/>
            <person name="Thoren M.H."/>
            <person name="Johannesson H."/>
        </authorList>
    </citation>
    <scope>NUCLEOTIDE SEQUENCE</scope>
    <source>
        <strain evidence="2">CBS 990.96</strain>
    </source>
</reference>
<dbReference type="EMBL" id="MU865523">
    <property type="protein sequence ID" value="KAK4221698.1"/>
    <property type="molecule type" value="Genomic_DNA"/>
</dbReference>
<gene>
    <name evidence="2" type="ORF">QBC38DRAFT_521409</name>
</gene>
<keyword evidence="3" id="KW-1185">Reference proteome</keyword>
<accession>A0AAN6YNN8</accession>
<evidence type="ECO:0000313" key="2">
    <source>
        <dbReference type="EMBL" id="KAK4221698.1"/>
    </source>
</evidence>